<gene>
    <name evidence="3" type="ORF">K435DRAFT_963806</name>
</gene>
<feature type="region of interest" description="Disordered" evidence="2">
    <location>
        <begin position="1"/>
        <end position="44"/>
    </location>
</feature>
<keyword evidence="4" id="KW-1185">Reference proteome</keyword>
<keyword evidence="1" id="KW-0175">Coiled coil</keyword>
<evidence type="ECO:0000256" key="2">
    <source>
        <dbReference type="SAM" id="MobiDB-lite"/>
    </source>
</evidence>
<evidence type="ECO:0008006" key="5">
    <source>
        <dbReference type="Google" id="ProtNLM"/>
    </source>
</evidence>
<accession>A0A4S8ME62</accession>
<dbReference type="Proteomes" id="UP000297245">
    <property type="component" value="Unassembled WGS sequence"/>
</dbReference>
<sequence length="480" mass="53949">MVNKAISQRTRDHEASETRQANLEKATAAYLEDQKKTTGERKKGLRQIAEQFGVDKTTLNRRVHGGQSIQEFNTTKQKLTPAEEKVIVDHIIERAQRALAPTRTQIQEFANHILEEKYGARNYEPSVKGSFALTQTSPIKAIAKSFRAYVPSSFDADPSHATVTHQPISSPVALGNLEISSASSPATPTPSQKRARHDTDSGLLEDTPSKRMRMLTSNLSATSSASFLTSKTPYTSDIPFPRLLKRVPVDTPEPDWSLTKTSADPRHYVGKEAMGHKIEQLTKALADAERLLEIAGQNEETWAAQAVLQDMTLSKMNKVVHAKEEERAAKKDKSSLTLPGPGEGYGRIWTDQAILDYKRKKREEEEREAAEKKQRATEKEEMRAKRAEIEADWKDIMEKHRLAVTEWEEDCKILKEQKVKKKDWPPKPTHISKKELTAKRLGNYPSTSLNPVPSGSNSNDNDRGLEEDDRECEVGSDDED</sequence>
<feature type="compositionally biased region" description="Basic and acidic residues" evidence="2">
    <location>
        <begin position="415"/>
        <end position="425"/>
    </location>
</feature>
<protein>
    <recommendedName>
        <fullName evidence="5">HTH psq-type domain-containing protein</fullName>
    </recommendedName>
</protein>
<dbReference type="EMBL" id="ML179098">
    <property type="protein sequence ID" value="THV00840.1"/>
    <property type="molecule type" value="Genomic_DNA"/>
</dbReference>
<feature type="compositionally biased region" description="Basic and acidic residues" evidence="2">
    <location>
        <begin position="32"/>
        <end position="42"/>
    </location>
</feature>
<reference evidence="3 4" key="1">
    <citation type="journal article" date="2019" name="Nat. Ecol. Evol.">
        <title>Megaphylogeny resolves global patterns of mushroom evolution.</title>
        <authorList>
            <person name="Varga T."/>
            <person name="Krizsan K."/>
            <person name="Foldi C."/>
            <person name="Dima B."/>
            <person name="Sanchez-Garcia M."/>
            <person name="Sanchez-Ramirez S."/>
            <person name="Szollosi G.J."/>
            <person name="Szarkandi J.G."/>
            <person name="Papp V."/>
            <person name="Albert L."/>
            <person name="Andreopoulos W."/>
            <person name="Angelini C."/>
            <person name="Antonin V."/>
            <person name="Barry K.W."/>
            <person name="Bougher N.L."/>
            <person name="Buchanan P."/>
            <person name="Buyck B."/>
            <person name="Bense V."/>
            <person name="Catcheside P."/>
            <person name="Chovatia M."/>
            <person name="Cooper J."/>
            <person name="Damon W."/>
            <person name="Desjardin D."/>
            <person name="Finy P."/>
            <person name="Geml J."/>
            <person name="Haridas S."/>
            <person name="Hughes K."/>
            <person name="Justo A."/>
            <person name="Karasinski D."/>
            <person name="Kautmanova I."/>
            <person name="Kiss B."/>
            <person name="Kocsube S."/>
            <person name="Kotiranta H."/>
            <person name="LaButti K.M."/>
            <person name="Lechner B.E."/>
            <person name="Liimatainen K."/>
            <person name="Lipzen A."/>
            <person name="Lukacs Z."/>
            <person name="Mihaltcheva S."/>
            <person name="Morgado L.N."/>
            <person name="Niskanen T."/>
            <person name="Noordeloos M.E."/>
            <person name="Ohm R.A."/>
            <person name="Ortiz-Santana B."/>
            <person name="Ovrebo C."/>
            <person name="Racz N."/>
            <person name="Riley R."/>
            <person name="Savchenko A."/>
            <person name="Shiryaev A."/>
            <person name="Soop K."/>
            <person name="Spirin V."/>
            <person name="Szebenyi C."/>
            <person name="Tomsovsky M."/>
            <person name="Tulloss R.E."/>
            <person name="Uehling J."/>
            <person name="Grigoriev I.V."/>
            <person name="Vagvolgyi C."/>
            <person name="Papp T."/>
            <person name="Martin F.M."/>
            <person name="Miettinen O."/>
            <person name="Hibbett D.S."/>
            <person name="Nagy L.G."/>
        </authorList>
    </citation>
    <scope>NUCLEOTIDE SEQUENCE [LARGE SCALE GENOMIC DNA]</scope>
    <source>
        <strain evidence="3 4">CBS 962.96</strain>
    </source>
</reference>
<feature type="region of interest" description="Disordered" evidence="2">
    <location>
        <begin position="180"/>
        <end position="209"/>
    </location>
</feature>
<organism evidence="3 4">
    <name type="scientific">Dendrothele bispora (strain CBS 962.96)</name>
    <dbReference type="NCBI Taxonomy" id="1314807"/>
    <lineage>
        <taxon>Eukaryota</taxon>
        <taxon>Fungi</taxon>
        <taxon>Dikarya</taxon>
        <taxon>Basidiomycota</taxon>
        <taxon>Agaricomycotina</taxon>
        <taxon>Agaricomycetes</taxon>
        <taxon>Agaricomycetidae</taxon>
        <taxon>Agaricales</taxon>
        <taxon>Agaricales incertae sedis</taxon>
        <taxon>Dendrothele</taxon>
    </lineage>
</organism>
<feature type="compositionally biased region" description="Polar residues" evidence="2">
    <location>
        <begin position="444"/>
        <end position="459"/>
    </location>
</feature>
<feature type="compositionally biased region" description="Acidic residues" evidence="2">
    <location>
        <begin position="465"/>
        <end position="480"/>
    </location>
</feature>
<evidence type="ECO:0000313" key="3">
    <source>
        <dbReference type="EMBL" id="THV00840.1"/>
    </source>
</evidence>
<feature type="region of interest" description="Disordered" evidence="2">
    <location>
        <begin position="415"/>
        <end position="480"/>
    </location>
</feature>
<feature type="region of interest" description="Disordered" evidence="2">
    <location>
        <begin position="362"/>
        <end position="385"/>
    </location>
</feature>
<dbReference type="OrthoDB" id="3197907at2759"/>
<feature type="coiled-coil region" evidence="1">
    <location>
        <begin position="271"/>
        <end position="298"/>
    </location>
</feature>
<evidence type="ECO:0000256" key="1">
    <source>
        <dbReference type="SAM" id="Coils"/>
    </source>
</evidence>
<evidence type="ECO:0000313" key="4">
    <source>
        <dbReference type="Proteomes" id="UP000297245"/>
    </source>
</evidence>
<name>A0A4S8ME62_DENBC</name>
<feature type="compositionally biased region" description="Low complexity" evidence="2">
    <location>
        <begin position="180"/>
        <end position="191"/>
    </location>
</feature>
<feature type="compositionally biased region" description="Basic and acidic residues" evidence="2">
    <location>
        <begin position="369"/>
        <end position="385"/>
    </location>
</feature>
<dbReference type="AlphaFoldDB" id="A0A4S8ME62"/>
<proteinExistence type="predicted"/>